<comment type="caution">
    <text evidence="2">The sequence shown here is derived from an EMBL/GenBank/DDBJ whole genome shotgun (WGS) entry which is preliminary data.</text>
</comment>
<proteinExistence type="predicted"/>
<keyword evidence="1" id="KW-0175">Coiled coil</keyword>
<dbReference type="Proteomes" id="UP000305939">
    <property type="component" value="Unassembled WGS sequence"/>
</dbReference>
<evidence type="ECO:0000256" key="1">
    <source>
        <dbReference type="SAM" id="Coils"/>
    </source>
</evidence>
<sequence length="577" mass="65936">MRLHFLSRHPLRGSSAFSLFFVIISAILLCTISCKNEVDDEALEKERQKADSLLQASINNRKRLETEEELAERVRRVKNNSFTSGDSVYSEASVIAIEDSLLTGVKLTGKSNQGGRITHFTHTAITYNGKVARGILPGELFRTDLRDQNKVIFYVLEKDSGEVSAQGLEIHSDTLELLPAPMEANYYFDLLTQRQFESDLPNPNRFFKTIKSARLNNTFVSDSVFPGKEVYTDHRPLLPDYLSVSMERLWVVSQNQTANVLVTYPTDSTYQVTTLRAEKRGKEVNSYIKSAFVNDTLFLQHSVRDSLVYDHPHLVVYQKDSVIRHYRYDRNFTFDLIKTDSVRSVENYPQYYRQLKDSVFEIETDTFRLNGKQLAWKYTASYHRANPLKQEVAVRVQHKDLVDPVKNRLIFRLPQAGTPGRASLTDLITREKHYKQEDLNFDGYTDFSFKKGTDNNGNPEYIVYLYNPDYGRFSRTPSLDGISILGGIITDKEKQRLLYPGFIGNGHLSVSVLSSAEGAPYQKEIYWTTGKLEALQLHYQKIVNNSIVEKQSPLIDSLPVSGSDLKTGLVQWILEKG</sequence>
<evidence type="ECO:0000313" key="2">
    <source>
        <dbReference type="EMBL" id="THD68768.1"/>
    </source>
</evidence>
<reference evidence="2 3" key="1">
    <citation type="submission" date="2019-04" db="EMBL/GenBank/DDBJ databases">
        <title>Draft genome sequence of Robertkochia marina CC-AMO-30D.</title>
        <authorList>
            <person name="Hameed A."/>
            <person name="Lin S.-Y."/>
            <person name="Shahina M."/>
            <person name="Lai W.-A."/>
            <person name="Young C.-C."/>
        </authorList>
    </citation>
    <scope>NUCLEOTIDE SEQUENCE [LARGE SCALE GENOMIC DNA]</scope>
    <source>
        <strain evidence="2 3">CC-AMO-30D</strain>
    </source>
</reference>
<dbReference type="AlphaFoldDB" id="A0A4V3UY86"/>
<organism evidence="2 3">
    <name type="scientific">Robertkochia marina</name>
    <dbReference type="NCBI Taxonomy" id="1227945"/>
    <lineage>
        <taxon>Bacteria</taxon>
        <taxon>Pseudomonadati</taxon>
        <taxon>Bacteroidota</taxon>
        <taxon>Flavobacteriia</taxon>
        <taxon>Flavobacteriales</taxon>
        <taxon>Flavobacteriaceae</taxon>
        <taxon>Robertkochia</taxon>
    </lineage>
</organism>
<dbReference type="EMBL" id="SSMC01000001">
    <property type="protein sequence ID" value="THD68768.1"/>
    <property type="molecule type" value="Genomic_DNA"/>
</dbReference>
<gene>
    <name evidence="2" type="ORF">E7Z59_00095</name>
</gene>
<dbReference type="InterPro" id="IPR058087">
    <property type="entry name" value="XAC2610_dom"/>
</dbReference>
<keyword evidence="3" id="KW-1185">Reference proteome</keyword>
<feature type="coiled-coil region" evidence="1">
    <location>
        <begin position="47"/>
        <end position="74"/>
    </location>
</feature>
<protein>
    <submittedName>
        <fullName evidence="2">Uncharacterized protein</fullName>
    </submittedName>
</protein>
<dbReference type="RefSeq" id="WP_136334257.1">
    <property type="nucleotide sequence ID" value="NZ_QXMP01000007.1"/>
</dbReference>
<name>A0A4V3UY86_9FLAO</name>
<dbReference type="NCBIfam" id="NF047539">
    <property type="entry name" value="XAC2610_fam"/>
    <property type="match status" value="1"/>
</dbReference>
<dbReference type="OrthoDB" id="1408671at2"/>
<evidence type="ECO:0000313" key="3">
    <source>
        <dbReference type="Proteomes" id="UP000305939"/>
    </source>
</evidence>
<accession>A0A4V3UY86</accession>